<accession>A0ABN6JXT4</accession>
<keyword evidence="2" id="KW-1185">Reference proteome</keyword>
<evidence type="ECO:0000313" key="1">
    <source>
        <dbReference type="EMBL" id="BCZ85768.1"/>
    </source>
</evidence>
<dbReference type="EMBL" id="AP024960">
    <property type="protein sequence ID" value="BCZ85768.1"/>
    <property type="molecule type" value="Genomic_DNA"/>
</dbReference>
<name>A0ABN6JXT4_9BURK</name>
<organism evidence="1 2">
    <name type="scientific">Paraburkholderia terrae</name>
    <dbReference type="NCBI Taxonomy" id="311230"/>
    <lineage>
        <taxon>Bacteria</taxon>
        <taxon>Pseudomonadati</taxon>
        <taxon>Pseudomonadota</taxon>
        <taxon>Betaproteobacteria</taxon>
        <taxon>Burkholderiales</taxon>
        <taxon>Burkholderiaceae</taxon>
        <taxon>Paraburkholderia</taxon>
    </lineage>
</organism>
<dbReference type="Proteomes" id="UP001319874">
    <property type="component" value="Plasmid pPT70"/>
</dbReference>
<gene>
    <name evidence="1" type="ORF">PTKU64_94430</name>
</gene>
<evidence type="ECO:0008006" key="3">
    <source>
        <dbReference type="Google" id="ProtNLM"/>
    </source>
</evidence>
<evidence type="ECO:0000313" key="2">
    <source>
        <dbReference type="Proteomes" id="UP001319874"/>
    </source>
</evidence>
<reference evidence="1 2" key="1">
    <citation type="journal article" date="2022" name="Front. Microbiol.">
        <title>Identification and characterization of a novel class of self-sufficient cytochrome P450 hydroxylase involved in cyclohexanecarboxylate degradation in Paraburkholderia terrae strain KU-64.</title>
        <authorList>
            <person name="Yamamoto T."/>
            <person name="Hasegawa Y."/>
            <person name="Iwaki H."/>
        </authorList>
    </citation>
    <scope>NUCLEOTIDE SEQUENCE [LARGE SCALE GENOMIC DNA]</scope>
    <source>
        <strain evidence="1 2">KU-64</strain>
    </source>
</reference>
<protein>
    <recommendedName>
        <fullName evidence="3">DUF4113 domain-containing protein</fullName>
    </recommendedName>
</protein>
<geneLocation type="plasmid" evidence="1 2">
    <name>pPT70</name>
</geneLocation>
<proteinExistence type="predicted"/>
<sequence length="61" mass="6847">MNKGLGKRLPIFAERKVGALISMAGVRNGSPGFLPQHWRIGPQWQNSCLTREYWNLSMGSC</sequence>
<keyword evidence="1" id="KW-0614">Plasmid</keyword>